<keyword evidence="3" id="KW-1185">Reference proteome</keyword>
<dbReference type="InterPro" id="IPR004843">
    <property type="entry name" value="Calcineurin-like_PHP"/>
</dbReference>
<reference evidence="2" key="1">
    <citation type="submission" date="2023-06" db="EMBL/GenBank/DDBJ databases">
        <title>Survivors Of The Sea: Transcriptome response of Skeletonema marinoi to long-term dormancy.</title>
        <authorList>
            <person name="Pinder M.I.M."/>
            <person name="Kourtchenko O."/>
            <person name="Robertson E.K."/>
            <person name="Larsson T."/>
            <person name="Maumus F."/>
            <person name="Osuna-Cruz C.M."/>
            <person name="Vancaester E."/>
            <person name="Stenow R."/>
            <person name="Vandepoele K."/>
            <person name="Ploug H."/>
            <person name="Bruchert V."/>
            <person name="Godhe A."/>
            <person name="Topel M."/>
        </authorList>
    </citation>
    <scope>NUCLEOTIDE SEQUENCE</scope>
    <source>
        <strain evidence="2">R05AC</strain>
    </source>
</reference>
<keyword evidence="2" id="KW-0378">Hydrolase</keyword>
<name>A0AAD8Y6H9_9STRA</name>
<dbReference type="SUPFAM" id="SSF56300">
    <property type="entry name" value="Metallo-dependent phosphatases"/>
    <property type="match status" value="1"/>
</dbReference>
<protein>
    <submittedName>
        <fullName evidence="2">Shewanella-like protein phosphatase</fullName>
        <ecNumber evidence="2">3.1.-.-</ecNumber>
    </submittedName>
</protein>
<dbReference type="EC" id="3.1.-.-" evidence="2"/>
<feature type="non-terminal residue" evidence="2">
    <location>
        <position position="1"/>
    </location>
</feature>
<dbReference type="PANTHER" id="PTHR46546">
    <property type="entry name" value="SHEWANELLA-LIKE PROTEIN PHOSPHATASE 1"/>
    <property type="match status" value="1"/>
</dbReference>
<accession>A0AAD8Y6H9</accession>
<dbReference type="AlphaFoldDB" id="A0AAD8Y6H9"/>
<dbReference type="Proteomes" id="UP001224775">
    <property type="component" value="Unassembled WGS sequence"/>
</dbReference>
<dbReference type="EMBL" id="JATAAI010000016">
    <property type="protein sequence ID" value="KAK1740005.1"/>
    <property type="molecule type" value="Genomic_DNA"/>
</dbReference>
<organism evidence="2 3">
    <name type="scientific">Skeletonema marinoi</name>
    <dbReference type="NCBI Taxonomy" id="267567"/>
    <lineage>
        <taxon>Eukaryota</taxon>
        <taxon>Sar</taxon>
        <taxon>Stramenopiles</taxon>
        <taxon>Ochrophyta</taxon>
        <taxon>Bacillariophyta</taxon>
        <taxon>Coscinodiscophyceae</taxon>
        <taxon>Thalassiosirophycidae</taxon>
        <taxon>Thalassiosirales</taxon>
        <taxon>Skeletonemataceae</taxon>
        <taxon>Skeletonema</taxon>
        <taxon>Skeletonema marinoi-dohrnii complex</taxon>
    </lineage>
</organism>
<evidence type="ECO:0000313" key="3">
    <source>
        <dbReference type="Proteomes" id="UP001224775"/>
    </source>
</evidence>
<comment type="caution">
    <text evidence="2">The sequence shown here is derived from an EMBL/GenBank/DDBJ whole genome shotgun (WGS) entry which is preliminary data.</text>
</comment>
<feature type="domain" description="Calcineurin-like phosphoesterase" evidence="1">
    <location>
        <begin position="9"/>
        <end position="103"/>
    </location>
</feature>
<dbReference type="InterPro" id="IPR029052">
    <property type="entry name" value="Metallo-depent_PP-like"/>
</dbReference>
<dbReference type="Gene3D" id="3.60.21.10">
    <property type="match status" value="1"/>
</dbReference>
<gene>
    <name evidence="2" type="ORF">QTG54_008955</name>
</gene>
<dbReference type="PANTHER" id="PTHR46546:SF4">
    <property type="entry name" value="SHEWANELLA-LIKE PROTEIN PHOSPHATASE 1"/>
    <property type="match status" value="1"/>
</dbReference>
<dbReference type="Pfam" id="PF00149">
    <property type="entry name" value="Metallophos"/>
    <property type="match status" value="1"/>
</dbReference>
<proteinExistence type="predicted"/>
<dbReference type="GO" id="GO:0016787">
    <property type="term" value="F:hydrolase activity"/>
    <property type="evidence" value="ECO:0007669"/>
    <property type="project" value="UniProtKB-KW"/>
</dbReference>
<sequence>RPDLPKGQRIVAFGDVHGDITALRAFLVTAGILDPRSSIEEPVWCGGTTICVQTGDVLDRGDDELACFRLLATLARQAHDAGGQLLLLYGNHESLNAAGLFQYANPGGNVEFERTIGQGIDYNYGSNRWRLQFAGNQPSRWASFEPGGLLSETCWGICS</sequence>
<evidence type="ECO:0000313" key="2">
    <source>
        <dbReference type="EMBL" id="KAK1740005.1"/>
    </source>
</evidence>
<evidence type="ECO:0000259" key="1">
    <source>
        <dbReference type="Pfam" id="PF00149"/>
    </source>
</evidence>